<evidence type="ECO:0000256" key="7">
    <source>
        <dbReference type="ARBA" id="ARBA00023136"/>
    </source>
</evidence>
<dbReference type="PROSITE" id="PS50928">
    <property type="entry name" value="ABC_TM1"/>
    <property type="match status" value="1"/>
</dbReference>
<dbReference type="Proteomes" id="UP000219215">
    <property type="component" value="Chromosome DPRO"/>
</dbReference>
<dbReference type="Pfam" id="PF00528">
    <property type="entry name" value="BPD_transp_1"/>
    <property type="match status" value="1"/>
</dbReference>
<dbReference type="EMBL" id="LT907975">
    <property type="protein sequence ID" value="SOB58201.1"/>
    <property type="molecule type" value="Genomic_DNA"/>
</dbReference>
<evidence type="ECO:0000256" key="6">
    <source>
        <dbReference type="ARBA" id="ARBA00022989"/>
    </source>
</evidence>
<dbReference type="GO" id="GO:0005886">
    <property type="term" value="C:plasma membrane"/>
    <property type="evidence" value="ECO:0007669"/>
    <property type="project" value="UniProtKB-SubCell"/>
</dbReference>
<feature type="transmembrane region" description="Helical" evidence="8">
    <location>
        <begin position="107"/>
        <end position="128"/>
    </location>
</feature>
<keyword evidence="3 8" id="KW-0813">Transport</keyword>
<feature type="transmembrane region" description="Helical" evidence="8">
    <location>
        <begin position="215"/>
        <end position="237"/>
    </location>
</feature>
<keyword evidence="6 8" id="KW-1133">Transmembrane helix</keyword>
<evidence type="ECO:0000259" key="9">
    <source>
        <dbReference type="PROSITE" id="PS50928"/>
    </source>
</evidence>
<protein>
    <submittedName>
        <fullName evidence="10">Putative ABC transporter, permease protein</fullName>
    </submittedName>
</protein>
<evidence type="ECO:0000313" key="11">
    <source>
        <dbReference type="Proteomes" id="UP000219215"/>
    </source>
</evidence>
<evidence type="ECO:0000313" key="10">
    <source>
        <dbReference type="EMBL" id="SOB58201.1"/>
    </source>
</evidence>
<keyword evidence="7 8" id="KW-0472">Membrane</keyword>
<dbReference type="PANTHER" id="PTHR42929:SF1">
    <property type="entry name" value="INNER MEMBRANE ABC TRANSPORTER PERMEASE PROTEIN YDCU-RELATED"/>
    <property type="match status" value="1"/>
</dbReference>
<name>A0A2C8F734_9BACT</name>
<evidence type="ECO:0000256" key="2">
    <source>
        <dbReference type="ARBA" id="ARBA00007069"/>
    </source>
</evidence>
<accession>A0A2C8F734</accession>
<dbReference type="KEGG" id="pprf:DPRO_1311"/>
<dbReference type="InterPro" id="IPR035906">
    <property type="entry name" value="MetI-like_sf"/>
</dbReference>
<feature type="transmembrane region" description="Helical" evidence="8">
    <location>
        <begin position="158"/>
        <end position="182"/>
    </location>
</feature>
<keyword evidence="4" id="KW-1003">Cell membrane</keyword>
<feature type="transmembrane region" description="Helical" evidence="8">
    <location>
        <begin position="20"/>
        <end position="46"/>
    </location>
</feature>
<dbReference type="GO" id="GO:0055085">
    <property type="term" value="P:transmembrane transport"/>
    <property type="evidence" value="ECO:0007669"/>
    <property type="project" value="InterPro"/>
</dbReference>
<dbReference type="RefSeq" id="WP_097011307.1">
    <property type="nucleotide sequence ID" value="NZ_LT907975.1"/>
</dbReference>
<dbReference type="InterPro" id="IPR000515">
    <property type="entry name" value="MetI-like"/>
</dbReference>
<evidence type="ECO:0000256" key="8">
    <source>
        <dbReference type="RuleBase" id="RU363032"/>
    </source>
</evidence>
<dbReference type="PANTHER" id="PTHR42929">
    <property type="entry name" value="INNER MEMBRANE ABC TRANSPORTER PERMEASE PROTEIN YDCU-RELATED-RELATED"/>
    <property type="match status" value="1"/>
</dbReference>
<dbReference type="SUPFAM" id="SSF161098">
    <property type="entry name" value="MetI-like"/>
    <property type="match status" value="1"/>
</dbReference>
<evidence type="ECO:0000256" key="4">
    <source>
        <dbReference type="ARBA" id="ARBA00022475"/>
    </source>
</evidence>
<reference evidence="11" key="1">
    <citation type="submission" date="2017-09" db="EMBL/GenBank/DDBJ databases">
        <authorList>
            <person name="Regsiter A."/>
            <person name="William W."/>
        </authorList>
    </citation>
    <scope>NUCLEOTIDE SEQUENCE [LARGE SCALE GENOMIC DNA]</scope>
    <source>
        <strain evidence="11">500-1</strain>
    </source>
</reference>
<comment type="subcellular location">
    <subcellularLocation>
        <location evidence="1 8">Cell membrane</location>
        <topology evidence="1 8">Multi-pass membrane protein</topology>
    </subcellularLocation>
</comment>
<dbReference type="CDD" id="cd06261">
    <property type="entry name" value="TM_PBP2"/>
    <property type="match status" value="1"/>
</dbReference>
<sequence>MSSDKRTSASSAAKVFIRLLPLLIPFVLLFLGGLGMAVVQSFGFLLPVQTTGEPFSAYTALLQPHFIQSALFSLWVALASTTLSVTIGAVLAYAIWQMPHKLSRLSVVYKIPLILPHISVAFIVLIFWSQSGVFASLAYQFGFIDAPADFPPVIHSGLGLGMILAYVLKEVPFVIILTLAVLRRLDPRLIQTATMLGSSPVSTFRSVALPHMKPALHTAGIILFLYGFGAFDIPFLLSESSPGMLSMEVYNLFFRRDLVNRPIAMAILVCMFLFSLAFIVIYTRIASRLDEGERKL</sequence>
<comment type="similarity">
    <text evidence="2">Belongs to the binding-protein-dependent transport system permease family. CysTW subfamily.</text>
</comment>
<feature type="domain" description="ABC transmembrane type-1" evidence="9">
    <location>
        <begin position="70"/>
        <end position="282"/>
    </location>
</feature>
<evidence type="ECO:0000256" key="5">
    <source>
        <dbReference type="ARBA" id="ARBA00022692"/>
    </source>
</evidence>
<organism evidence="10 11">
    <name type="scientific">Pseudodesulfovibrio profundus</name>
    <dbReference type="NCBI Taxonomy" id="57320"/>
    <lineage>
        <taxon>Bacteria</taxon>
        <taxon>Pseudomonadati</taxon>
        <taxon>Thermodesulfobacteriota</taxon>
        <taxon>Desulfovibrionia</taxon>
        <taxon>Desulfovibrionales</taxon>
        <taxon>Desulfovibrionaceae</taxon>
    </lineage>
</organism>
<keyword evidence="5 8" id="KW-0812">Transmembrane</keyword>
<evidence type="ECO:0000256" key="1">
    <source>
        <dbReference type="ARBA" id="ARBA00004651"/>
    </source>
</evidence>
<feature type="transmembrane region" description="Helical" evidence="8">
    <location>
        <begin position="263"/>
        <end position="285"/>
    </location>
</feature>
<dbReference type="OrthoDB" id="9809681at2"/>
<dbReference type="Gene3D" id="1.10.3720.10">
    <property type="entry name" value="MetI-like"/>
    <property type="match status" value="1"/>
</dbReference>
<evidence type="ECO:0000256" key="3">
    <source>
        <dbReference type="ARBA" id="ARBA00022448"/>
    </source>
</evidence>
<proteinExistence type="inferred from homology"/>
<gene>
    <name evidence="10" type="ORF">DPRO_1311</name>
</gene>
<keyword evidence="11" id="KW-1185">Reference proteome</keyword>
<dbReference type="AlphaFoldDB" id="A0A2C8F734"/>
<feature type="transmembrane region" description="Helical" evidence="8">
    <location>
        <begin position="66"/>
        <end position="95"/>
    </location>
</feature>